<feature type="region of interest" description="Disordered" evidence="1">
    <location>
        <begin position="1"/>
        <end position="47"/>
    </location>
</feature>
<gene>
    <name evidence="2" type="ORF">MONAX_5E028827</name>
</gene>
<feature type="compositionally biased region" description="Basic and acidic residues" evidence="1">
    <location>
        <begin position="22"/>
        <end position="47"/>
    </location>
</feature>
<name>A0A5E4BZ68_MARMO</name>
<feature type="compositionally biased region" description="Basic and acidic residues" evidence="1">
    <location>
        <begin position="1"/>
        <end position="10"/>
    </location>
</feature>
<reference evidence="2" key="1">
    <citation type="submission" date="2019-04" db="EMBL/GenBank/DDBJ databases">
        <authorList>
            <person name="Alioto T."/>
            <person name="Alioto T."/>
        </authorList>
    </citation>
    <scope>NUCLEOTIDE SEQUENCE [LARGE SCALE GENOMIC DNA]</scope>
</reference>
<protein>
    <submittedName>
        <fullName evidence="2">Uncharacterized protein</fullName>
    </submittedName>
</protein>
<dbReference type="AlphaFoldDB" id="A0A5E4BZ68"/>
<keyword evidence="3" id="KW-1185">Reference proteome</keyword>
<evidence type="ECO:0000313" key="2">
    <source>
        <dbReference type="EMBL" id="VTJ74903.1"/>
    </source>
</evidence>
<evidence type="ECO:0000313" key="3">
    <source>
        <dbReference type="Proteomes" id="UP000335636"/>
    </source>
</evidence>
<dbReference type="EMBL" id="CABDUW010000769">
    <property type="protein sequence ID" value="VTJ74903.1"/>
    <property type="molecule type" value="Genomic_DNA"/>
</dbReference>
<dbReference type="Proteomes" id="UP000335636">
    <property type="component" value="Unassembled WGS sequence"/>
</dbReference>
<proteinExistence type="predicted"/>
<comment type="caution">
    <text evidence="2">The sequence shown here is derived from an EMBL/GenBank/DDBJ whole genome shotgun (WGS) entry which is preliminary data.</text>
</comment>
<evidence type="ECO:0000256" key="1">
    <source>
        <dbReference type="SAM" id="MobiDB-lite"/>
    </source>
</evidence>
<organism evidence="2 3">
    <name type="scientific">Marmota monax</name>
    <name type="common">Woodchuck</name>
    <dbReference type="NCBI Taxonomy" id="9995"/>
    <lineage>
        <taxon>Eukaryota</taxon>
        <taxon>Metazoa</taxon>
        <taxon>Chordata</taxon>
        <taxon>Craniata</taxon>
        <taxon>Vertebrata</taxon>
        <taxon>Euteleostomi</taxon>
        <taxon>Mammalia</taxon>
        <taxon>Eutheria</taxon>
        <taxon>Euarchontoglires</taxon>
        <taxon>Glires</taxon>
        <taxon>Rodentia</taxon>
        <taxon>Sciuromorpha</taxon>
        <taxon>Sciuridae</taxon>
        <taxon>Xerinae</taxon>
        <taxon>Marmotini</taxon>
        <taxon>Marmota</taxon>
    </lineage>
</organism>
<accession>A0A5E4BZ68</accession>
<sequence length="82" mass="9380">MSTKLWDRRRSGGNFPSGRLLGEVRGDTRLRRASRTDRRGGGRRRPLDVLYERAPPDVVSRVVLVPGVRDPGLPRVWDRDTE</sequence>